<protein>
    <submittedName>
        <fullName evidence="2">Uncharacterized protein</fullName>
    </submittedName>
</protein>
<accession>A0AAD7B6X3</accession>
<comment type="caution">
    <text evidence="2">The sequence shown here is derived from an EMBL/GenBank/DDBJ whole genome shotgun (WGS) entry which is preliminary data.</text>
</comment>
<evidence type="ECO:0000256" key="1">
    <source>
        <dbReference type="SAM" id="MobiDB-lite"/>
    </source>
</evidence>
<feature type="compositionally biased region" description="Polar residues" evidence="1">
    <location>
        <begin position="237"/>
        <end position="246"/>
    </location>
</feature>
<proteinExistence type="predicted"/>
<dbReference type="AlphaFoldDB" id="A0AAD7B6X3"/>
<sequence length="401" mass="44976">MNDYYPREFHTSRVSAEITWFGHPGDSPHDIRARKMIVRLSNPASLPGTLLSITSARLAGRGLRYHRLPTTNQLKSLIPPARHRERLDRNPFRATWLIMMVQRNPEDLYNYTAHDFQQEDSKSKFNLGITDDFSLNSLILDACGLDGVLFIDCTHRLQNENRAATTALTTANKDLHMMPVWLPSLARHYALLVRTSANPLSSLSRAHRYLCPMLAIPDDSQHSGANTSRGDAHQRTPAKSNNQGVHSSFHSLSLAHQVIDFLFHSRLYFRMPSTISLKRTSTLSLRSLLKLKRGDGGDRCREDEEQGNAAGYVSQMYNADCSTARLTIRGHSDLELQTNNSRTTSAHALAVQRSFRTWVLYRLGIIKVSSASGIFSHAVFASVCSLTHTFPVPNDARAAEP</sequence>
<reference evidence="2" key="1">
    <citation type="submission" date="2023-03" db="EMBL/GenBank/DDBJ databases">
        <title>Massive genome expansion in bonnet fungi (Mycena s.s.) driven by repeated elements and novel gene families across ecological guilds.</title>
        <authorList>
            <consortium name="Lawrence Berkeley National Laboratory"/>
            <person name="Harder C.B."/>
            <person name="Miyauchi S."/>
            <person name="Viragh M."/>
            <person name="Kuo A."/>
            <person name="Thoen E."/>
            <person name="Andreopoulos B."/>
            <person name="Lu D."/>
            <person name="Skrede I."/>
            <person name="Drula E."/>
            <person name="Henrissat B."/>
            <person name="Morin E."/>
            <person name="Kohler A."/>
            <person name="Barry K."/>
            <person name="LaButti K."/>
            <person name="Morin E."/>
            <person name="Salamov A."/>
            <person name="Lipzen A."/>
            <person name="Mereny Z."/>
            <person name="Hegedus B."/>
            <person name="Baldrian P."/>
            <person name="Stursova M."/>
            <person name="Weitz H."/>
            <person name="Taylor A."/>
            <person name="Grigoriev I.V."/>
            <person name="Nagy L.G."/>
            <person name="Martin F."/>
            <person name="Kauserud H."/>
        </authorList>
    </citation>
    <scope>NUCLEOTIDE SEQUENCE</scope>
    <source>
        <strain evidence="2">9284</strain>
    </source>
</reference>
<gene>
    <name evidence="2" type="ORF">FB45DRAFT_1117023</name>
</gene>
<keyword evidence="3" id="KW-1185">Reference proteome</keyword>
<organism evidence="2 3">
    <name type="scientific">Roridomyces roridus</name>
    <dbReference type="NCBI Taxonomy" id="1738132"/>
    <lineage>
        <taxon>Eukaryota</taxon>
        <taxon>Fungi</taxon>
        <taxon>Dikarya</taxon>
        <taxon>Basidiomycota</taxon>
        <taxon>Agaricomycotina</taxon>
        <taxon>Agaricomycetes</taxon>
        <taxon>Agaricomycetidae</taxon>
        <taxon>Agaricales</taxon>
        <taxon>Marasmiineae</taxon>
        <taxon>Mycenaceae</taxon>
        <taxon>Roridomyces</taxon>
    </lineage>
</organism>
<feature type="region of interest" description="Disordered" evidence="1">
    <location>
        <begin position="221"/>
        <end position="246"/>
    </location>
</feature>
<dbReference type="Proteomes" id="UP001221142">
    <property type="component" value="Unassembled WGS sequence"/>
</dbReference>
<name>A0AAD7B6X3_9AGAR</name>
<evidence type="ECO:0000313" key="2">
    <source>
        <dbReference type="EMBL" id="KAJ7612558.1"/>
    </source>
</evidence>
<evidence type="ECO:0000313" key="3">
    <source>
        <dbReference type="Proteomes" id="UP001221142"/>
    </source>
</evidence>
<dbReference type="EMBL" id="JARKIF010000030">
    <property type="protein sequence ID" value="KAJ7612558.1"/>
    <property type="molecule type" value="Genomic_DNA"/>
</dbReference>